<keyword evidence="5" id="KW-1185">Reference proteome</keyword>
<dbReference type="Pfam" id="PF00534">
    <property type="entry name" value="Glycos_transf_1"/>
    <property type="match status" value="1"/>
</dbReference>
<accession>A0A7K1S7L4</accession>
<evidence type="ECO:0000256" key="1">
    <source>
        <dbReference type="ARBA" id="ARBA00022679"/>
    </source>
</evidence>
<gene>
    <name evidence="4" type="ORF">GO755_05945</name>
</gene>
<keyword evidence="1 4" id="KW-0808">Transferase</keyword>
<dbReference type="CDD" id="cd03809">
    <property type="entry name" value="GT4_MtfB-like"/>
    <property type="match status" value="1"/>
</dbReference>
<feature type="domain" description="Glycosyltransferase subfamily 4-like N-terminal" evidence="3">
    <location>
        <begin position="15"/>
        <end position="174"/>
    </location>
</feature>
<organism evidence="4 5">
    <name type="scientific">Spirosoma arboris</name>
    <dbReference type="NCBI Taxonomy" id="2682092"/>
    <lineage>
        <taxon>Bacteria</taxon>
        <taxon>Pseudomonadati</taxon>
        <taxon>Bacteroidota</taxon>
        <taxon>Cytophagia</taxon>
        <taxon>Cytophagales</taxon>
        <taxon>Cytophagaceae</taxon>
        <taxon>Spirosoma</taxon>
    </lineage>
</organism>
<dbReference type="EMBL" id="WPIN01000002">
    <property type="protein sequence ID" value="MVM29566.1"/>
    <property type="molecule type" value="Genomic_DNA"/>
</dbReference>
<dbReference type="SUPFAM" id="SSF53756">
    <property type="entry name" value="UDP-Glycosyltransferase/glycogen phosphorylase"/>
    <property type="match status" value="1"/>
</dbReference>
<dbReference type="InterPro" id="IPR001296">
    <property type="entry name" value="Glyco_trans_1"/>
</dbReference>
<evidence type="ECO:0000259" key="2">
    <source>
        <dbReference type="Pfam" id="PF00534"/>
    </source>
</evidence>
<evidence type="ECO:0000313" key="5">
    <source>
        <dbReference type="Proteomes" id="UP000436006"/>
    </source>
</evidence>
<dbReference type="AlphaFoldDB" id="A0A7K1S7L4"/>
<name>A0A7K1S7L4_9BACT</name>
<evidence type="ECO:0000259" key="3">
    <source>
        <dbReference type="Pfam" id="PF13439"/>
    </source>
</evidence>
<dbReference type="GO" id="GO:0009103">
    <property type="term" value="P:lipopolysaccharide biosynthetic process"/>
    <property type="evidence" value="ECO:0007669"/>
    <property type="project" value="TreeGrafter"/>
</dbReference>
<comment type="caution">
    <text evidence="4">The sequence shown here is derived from an EMBL/GenBank/DDBJ whole genome shotgun (WGS) entry which is preliminary data.</text>
</comment>
<feature type="domain" description="Glycosyl transferase family 1" evidence="2">
    <location>
        <begin position="188"/>
        <end position="344"/>
    </location>
</feature>
<dbReference type="PANTHER" id="PTHR46401:SF2">
    <property type="entry name" value="GLYCOSYLTRANSFERASE WBBK-RELATED"/>
    <property type="match status" value="1"/>
</dbReference>
<sequence length="366" mass="41890">MRIFFDHQTFSLQNYGGISRYFCELITGINKTSEHNAHLSLFWSNNTHLEEYNLKALSYPFKSKYSRLLHKSNQLYNYIDYKISPYDIYHTTYFDDFLSSRIGSNPFITTFYDMIYERLSHKFTELSNDKLIISQKKKIAQKASHLIAISESTKQDMIELMDIAPEKITVIHLGSSFSINTTNPINLLPSTKQPYLLYVGNRSGYKNFIPFLQSIAHLIIRHQIKLICAGGGNFTVGEKNIIRSLLIDNFIEYQPINDAILQNLYREATAFIFPSLYEGFGIPVLEAFSCDCPCVVSNTSSLPEVAGEAALYIDPSEPESMANAIENIILDNNLRNTLIKRGRRQLSNFSWANTVQETIALYSKLT</sequence>
<dbReference type="InterPro" id="IPR028098">
    <property type="entry name" value="Glyco_trans_4-like_N"/>
</dbReference>
<dbReference type="RefSeq" id="WP_157583811.1">
    <property type="nucleotide sequence ID" value="NZ_WPIN01000002.1"/>
</dbReference>
<dbReference type="Proteomes" id="UP000436006">
    <property type="component" value="Unassembled WGS sequence"/>
</dbReference>
<dbReference type="PANTHER" id="PTHR46401">
    <property type="entry name" value="GLYCOSYLTRANSFERASE WBBK-RELATED"/>
    <property type="match status" value="1"/>
</dbReference>
<dbReference type="GO" id="GO:0016757">
    <property type="term" value="F:glycosyltransferase activity"/>
    <property type="evidence" value="ECO:0007669"/>
    <property type="project" value="InterPro"/>
</dbReference>
<reference evidence="4 5" key="1">
    <citation type="submission" date="2019-12" db="EMBL/GenBank/DDBJ databases">
        <title>Spirosoma sp. HMF4905 genome sequencing and assembly.</title>
        <authorList>
            <person name="Kang H."/>
            <person name="Cha I."/>
            <person name="Kim H."/>
            <person name="Joh K."/>
        </authorList>
    </citation>
    <scope>NUCLEOTIDE SEQUENCE [LARGE SCALE GENOMIC DNA]</scope>
    <source>
        <strain evidence="4 5">HMF4905</strain>
    </source>
</reference>
<evidence type="ECO:0000313" key="4">
    <source>
        <dbReference type="EMBL" id="MVM29566.1"/>
    </source>
</evidence>
<protein>
    <submittedName>
        <fullName evidence="4">Glycosyltransferase</fullName>
    </submittedName>
</protein>
<dbReference type="Pfam" id="PF13439">
    <property type="entry name" value="Glyco_transf_4"/>
    <property type="match status" value="1"/>
</dbReference>
<dbReference type="Gene3D" id="3.40.50.2000">
    <property type="entry name" value="Glycogen Phosphorylase B"/>
    <property type="match status" value="2"/>
</dbReference>
<proteinExistence type="predicted"/>